<proteinExistence type="inferred from homology"/>
<organism evidence="7 8">
    <name type="scientific">Stichopus japonicus</name>
    <name type="common">Sea cucumber</name>
    <dbReference type="NCBI Taxonomy" id="307972"/>
    <lineage>
        <taxon>Eukaryota</taxon>
        <taxon>Metazoa</taxon>
        <taxon>Echinodermata</taxon>
        <taxon>Eleutherozoa</taxon>
        <taxon>Echinozoa</taxon>
        <taxon>Holothuroidea</taxon>
        <taxon>Aspidochirotacea</taxon>
        <taxon>Aspidochirotida</taxon>
        <taxon>Stichopodidae</taxon>
        <taxon>Apostichopus</taxon>
    </lineage>
</organism>
<dbReference type="InterPro" id="IPR045183">
    <property type="entry name" value="Ebi-like"/>
</dbReference>
<evidence type="ECO:0000256" key="2">
    <source>
        <dbReference type="ARBA" id="ARBA00022574"/>
    </source>
</evidence>
<evidence type="ECO:0000256" key="3">
    <source>
        <dbReference type="ARBA" id="ARBA00022737"/>
    </source>
</evidence>
<dbReference type="AlphaFoldDB" id="A0A2G8LR25"/>
<dbReference type="GO" id="GO:0006357">
    <property type="term" value="P:regulation of transcription by RNA polymerase II"/>
    <property type="evidence" value="ECO:0007669"/>
    <property type="project" value="TreeGrafter"/>
</dbReference>
<accession>A0A2G8LR25</accession>
<sequence length="120" mass="13075">MSISSDEVNFLVYRYLQESGFTHSAFTFGIESHISQSNINGALVPPAALISVIQKGLQFVEAEISVNEDGSVIDTRSLDSLSLIDAVMPDIISNRKAELSKQAASNSQNIIKDENRSKSK</sequence>
<name>A0A2G8LR25_STIJA</name>
<dbReference type="GO" id="GO:0003714">
    <property type="term" value="F:transcription corepressor activity"/>
    <property type="evidence" value="ECO:0007669"/>
    <property type="project" value="InterPro"/>
</dbReference>
<evidence type="ECO:0000256" key="4">
    <source>
        <dbReference type="ARBA" id="ARBA00023242"/>
    </source>
</evidence>
<comment type="similarity">
    <text evidence="5">Belongs to the WD repeat EBI family.</text>
</comment>
<dbReference type="GO" id="GO:0000118">
    <property type="term" value="C:histone deacetylase complex"/>
    <property type="evidence" value="ECO:0007669"/>
    <property type="project" value="TreeGrafter"/>
</dbReference>
<keyword evidence="4" id="KW-0539">Nucleus</keyword>
<gene>
    <name evidence="7" type="ORF">BSL78_00295</name>
</gene>
<evidence type="ECO:0000256" key="1">
    <source>
        <dbReference type="ARBA" id="ARBA00004123"/>
    </source>
</evidence>
<protein>
    <submittedName>
        <fullName evidence="7">Putative F-box-like/WD repeat-containing protein TBL1XR1</fullName>
    </submittedName>
</protein>
<dbReference type="EMBL" id="MRZV01000006">
    <property type="protein sequence ID" value="PIK62716.1"/>
    <property type="molecule type" value="Genomic_DNA"/>
</dbReference>
<evidence type="ECO:0000313" key="7">
    <source>
        <dbReference type="EMBL" id="PIK62716.1"/>
    </source>
</evidence>
<dbReference type="Proteomes" id="UP000230750">
    <property type="component" value="Unassembled WGS sequence"/>
</dbReference>
<dbReference type="STRING" id="307972.A0A2G8LR25"/>
<dbReference type="OrthoDB" id="1367865at2759"/>
<dbReference type="SMART" id="SM00667">
    <property type="entry name" value="LisH"/>
    <property type="match status" value="1"/>
</dbReference>
<reference evidence="7 8" key="1">
    <citation type="journal article" date="2017" name="PLoS Biol.">
        <title>The sea cucumber genome provides insights into morphological evolution and visceral regeneration.</title>
        <authorList>
            <person name="Zhang X."/>
            <person name="Sun L."/>
            <person name="Yuan J."/>
            <person name="Sun Y."/>
            <person name="Gao Y."/>
            <person name="Zhang L."/>
            <person name="Li S."/>
            <person name="Dai H."/>
            <person name="Hamel J.F."/>
            <person name="Liu C."/>
            <person name="Yu Y."/>
            <person name="Liu S."/>
            <person name="Lin W."/>
            <person name="Guo K."/>
            <person name="Jin S."/>
            <person name="Xu P."/>
            <person name="Storey K.B."/>
            <person name="Huan P."/>
            <person name="Zhang T."/>
            <person name="Zhou Y."/>
            <person name="Zhang J."/>
            <person name="Lin C."/>
            <person name="Li X."/>
            <person name="Xing L."/>
            <person name="Huo D."/>
            <person name="Sun M."/>
            <person name="Wang L."/>
            <person name="Mercier A."/>
            <person name="Li F."/>
            <person name="Yang H."/>
            <person name="Xiang J."/>
        </authorList>
    </citation>
    <scope>NUCLEOTIDE SEQUENCE [LARGE SCALE GENOMIC DNA]</scope>
    <source>
        <strain evidence="7">Shaxun</strain>
        <tissue evidence="7">Muscle</tissue>
    </source>
</reference>
<evidence type="ECO:0000256" key="6">
    <source>
        <dbReference type="SAM" id="MobiDB-lite"/>
    </source>
</evidence>
<evidence type="ECO:0000313" key="8">
    <source>
        <dbReference type="Proteomes" id="UP000230750"/>
    </source>
</evidence>
<dbReference type="FunFam" id="1.20.960.30:FF:000001">
    <property type="entry name" value="F-box-like/WD repeat-containing protein TBL1XR1"/>
    <property type="match status" value="1"/>
</dbReference>
<dbReference type="PANTHER" id="PTHR22846">
    <property type="entry name" value="WD40 REPEAT PROTEIN"/>
    <property type="match status" value="1"/>
</dbReference>
<feature type="compositionally biased region" description="Basic and acidic residues" evidence="6">
    <location>
        <begin position="111"/>
        <end position="120"/>
    </location>
</feature>
<keyword evidence="8" id="KW-1185">Reference proteome</keyword>
<dbReference type="InterPro" id="IPR006594">
    <property type="entry name" value="LisH"/>
</dbReference>
<feature type="region of interest" description="Disordered" evidence="6">
    <location>
        <begin position="98"/>
        <end position="120"/>
    </location>
</feature>
<comment type="subcellular location">
    <subcellularLocation>
        <location evidence="1">Nucleus</location>
    </subcellularLocation>
</comment>
<comment type="caution">
    <text evidence="7">The sequence shown here is derived from an EMBL/GenBank/DDBJ whole genome shotgun (WGS) entry which is preliminary data.</text>
</comment>
<dbReference type="PROSITE" id="PS50896">
    <property type="entry name" value="LISH"/>
    <property type="match status" value="1"/>
</dbReference>
<keyword evidence="3" id="KW-0677">Repeat</keyword>
<evidence type="ECO:0000256" key="5">
    <source>
        <dbReference type="ARBA" id="ARBA00025741"/>
    </source>
</evidence>
<dbReference type="Gene3D" id="1.20.960.30">
    <property type="match status" value="1"/>
</dbReference>
<keyword evidence="2" id="KW-0853">WD repeat</keyword>
<dbReference type="PANTHER" id="PTHR22846:SF2">
    <property type="entry name" value="F-BOX-LIKE_WD REPEAT-CONTAINING PROTEIN EBI"/>
    <property type="match status" value="1"/>
</dbReference>
<dbReference type="Pfam" id="PF08513">
    <property type="entry name" value="LisH"/>
    <property type="match status" value="1"/>
</dbReference>